<dbReference type="InterPro" id="IPR025048">
    <property type="entry name" value="DUF3987"/>
</dbReference>
<evidence type="ECO:0000313" key="1">
    <source>
        <dbReference type="EMBL" id="QJA45293.1"/>
    </source>
</evidence>
<gene>
    <name evidence="1" type="ORF">TM448A00204_0038</name>
    <name evidence="2" type="ORF">TM448B00128_0068</name>
</gene>
<dbReference type="Pfam" id="PF13148">
    <property type="entry name" value="DUF3987"/>
    <property type="match status" value="1"/>
</dbReference>
<reference evidence="1" key="1">
    <citation type="submission" date="2020-03" db="EMBL/GenBank/DDBJ databases">
        <title>The deep terrestrial virosphere.</title>
        <authorList>
            <person name="Holmfeldt K."/>
            <person name="Nilsson E."/>
            <person name="Simone D."/>
            <person name="Lopez-Fernandez M."/>
            <person name="Wu X."/>
            <person name="de Brujin I."/>
            <person name="Lundin D."/>
            <person name="Andersson A."/>
            <person name="Bertilsson S."/>
            <person name="Dopson M."/>
        </authorList>
    </citation>
    <scope>NUCLEOTIDE SEQUENCE</scope>
    <source>
        <strain evidence="1">TM448A00204</strain>
        <strain evidence="2">TM448B00128</strain>
    </source>
</reference>
<evidence type="ECO:0000313" key="2">
    <source>
        <dbReference type="EMBL" id="QJH93693.1"/>
    </source>
</evidence>
<dbReference type="AlphaFoldDB" id="A0A6H1ZBL3"/>
<organism evidence="1">
    <name type="scientific">viral metagenome</name>
    <dbReference type="NCBI Taxonomy" id="1070528"/>
    <lineage>
        <taxon>unclassified sequences</taxon>
        <taxon>metagenomes</taxon>
        <taxon>organismal metagenomes</taxon>
    </lineage>
</organism>
<accession>A0A6H1ZBL3</accession>
<name>A0A6H1ZBL3_9ZZZZ</name>
<proteinExistence type="predicted"/>
<protein>
    <submittedName>
        <fullName evidence="1">Uncharacterized protein</fullName>
    </submittedName>
</protein>
<sequence>MLKKAGIPVSIDSFSKRDFTKELAELYKTEHFTYNNEMRPQTPIALVSKEMSSLLAVDPKGMIEVLTDLFDSHEEWEYGTSGQGHDKLYGVCVSCFIATTPSWLASNLPQEAIGGGFTSRFAIITGYEKYKRVPIPPIPSEELYNKLLADLSIVAMLTGEFQWTKNSREFFMNWYKTLDEKVNETKDERLHSFIERMHAIALKVAMAIRVSYSNELIISLADIEASTELVETVLKTAGDALGGHGRSITSVDVELIMRQIKHRGQLTFNELLSINYRNTNKYELETVLDTIVAMKVVEERVSGEGIKTYRWRGE</sequence>
<dbReference type="EMBL" id="MT143988">
    <property type="protein sequence ID" value="QJA45293.1"/>
    <property type="molecule type" value="Genomic_DNA"/>
</dbReference>
<dbReference type="EMBL" id="MT144590">
    <property type="protein sequence ID" value="QJH93693.1"/>
    <property type="molecule type" value="Genomic_DNA"/>
</dbReference>